<dbReference type="InterPro" id="IPR018689">
    <property type="entry name" value="Imm33_dom"/>
</dbReference>
<gene>
    <name evidence="2" type="ORF">CTLFYP3_00310</name>
</gene>
<accession>A0A6N2Y9X9</accession>
<protein>
    <recommendedName>
        <fullName evidence="1">Immunity protein Imm33 domain-containing protein</fullName>
    </recommendedName>
</protein>
<dbReference type="PANTHER" id="PTHR38743:SF2">
    <property type="entry name" value="DUF2185 DOMAIN-CONTAINING PROTEIN"/>
    <property type="match status" value="1"/>
</dbReference>
<dbReference type="PANTHER" id="PTHR38743">
    <property type="entry name" value="SIMILAR TO GLYOXYLASE I FAMILY PROTEIN"/>
    <property type="match status" value="1"/>
</dbReference>
<name>A0A6N2Y9X9_9CLOT</name>
<dbReference type="Pfam" id="PF14025">
    <property type="entry name" value="DUF4241"/>
    <property type="match status" value="1"/>
</dbReference>
<evidence type="ECO:0000259" key="1">
    <source>
        <dbReference type="Pfam" id="PF09951"/>
    </source>
</evidence>
<proteinExistence type="predicted"/>
<dbReference type="AlphaFoldDB" id="A0A6N2Y9X9"/>
<sequence>MNNKSVEDIMRDIFIRNMNLLTESFNVEDMNKQFSDDSEYIVEKIGDAYFPTGKIEIGDPLCYLNSKWSSILDKEIKPGKYPVYISIMNNEIFGTRYLSSKLDITGEVPVRYEIAMPDGYEIEDYNKPGVIAGFGVDTGLACFVDRETSKLYDNFLYKWHSENPNKNHYDDYFSRSFRESAIKYPKYQREDGDYLDYNVENTENNIIMFCSGFGDGFYSAYWGFDSNDDIVCLIIRFIDPRAFDVEMPSNIKDKKKYYLEAEDIKPLIKSNEWALATDKIMVEGYKIGYMYKDEPSREGDSGWIFYEGTESDEYLSDANNMGIYSLNTIANYDPEIIPFLNSEVDTGFYRDIKGRFCEEN</sequence>
<reference evidence="2" key="1">
    <citation type="submission" date="2019-11" db="EMBL/GenBank/DDBJ databases">
        <authorList>
            <person name="Feng L."/>
        </authorList>
    </citation>
    <scope>NUCLEOTIDE SEQUENCE</scope>
    <source>
        <strain evidence="2">CTertiumLFYP3</strain>
    </source>
</reference>
<organism evidence="2">
    <name type="scientific">Clostridium tertium</name>
    <dbReference type="NCBI Taxonomy" id="1559"/>
    <lineage>
        <taxon>Bacteria</taxon>
        <taxon>Bacillati</taxon>
        <taxon>Bacillota</taxon>
        <taxon>Clostridia</taxon>
        <taxon>Eubacteriales</taxon>
        <taxon>Clostridiaceae</taxon>
        <taxon>Clostridium</taxon>
    </lineage>
</organism>
<dbReference type="EMBL" id="CACRTO010000005">
    <property type="protein sequence ID" value="VYT63649.1"/>
    <property type="molecule type" value="Genomic_DNA"/>
</dbReference>
<evidence type="ECO:0000313" key="2">
    <source>
        <dbReference type="EMBL" id="VYT63649.1"/>
    </source>
</evidence>
<dbReference type="InterPro" id="IPR025335">
    <property type="entry name" value="DUF4241"/>
</dbReference>
<dbReference type="RefSeq" id="WP_156624309.1">
    <property type="nucleotide sequence ID" value="NZ_CACRTO010000005.1"/>
</dbReference>
<feature type="domain" description="Immunity protein Imm33" evidence="1">
    <location>
        <begin position="275"/>
        <end position="358"/>
    </location>
</feature>
<dbReference type="Pfam" id="PF09951">
    <property type="entry name" value="Imm33"/>
    <property type="match status" value="1"/>
</dbReference>